<gene>
    <name evidence="2" type="ORF">OPV22_009163</name>
</gene>
<protein>
    <submittedName>
        <fullName evidence="2">Uncharacterized protein</fullName>
    </submittedName>
</protein>
<feature type="region of interest" description="Disordered" evidence="1">
    <location>
        <begin position="199"/>
        <end position="230"/>
    </location>
</feature>
<feature type="compositionally biased region" description="Low complexity" evidence="1">
    <location>
        <begin position="42"/>
        <end position="60"/>
    </location>
</feature>
<evidence type="ECO:0000313" key="3">
    <source>
        <dbReference type="Proteomes" id="UP001222027"/>
    </source>
</evidence>
<dbReference type="Proteomes" id="UP001222027">
    <property type="component" value="Unassembled WGS sequence"/>
</dbReference>
<name>A0AAV8RHU6_ENSVE</name>
<dbReference type="EMBL" id="JAQQAF010000003">
    <property type="protein sequence ID" value="KAJ8498611.1"/>
    <property type="molecule type" value="Genomic_DNA"/>
</dbReference>
<reference evidence="2 3" key="1">
    <citation type="submission" date="2022-12" db="EMBL/GenBank/DDBJ databases">
        <title>Chromosome-scale assembly of the Ensete ventricosum genome.</title>
        <authorList>
            <person name="Dussert Y."/>
            <person name="Stocks J."/>
            <person name="Wendawek A."/>
            <person name="Woldeyes F."/>
            <person name="Nichols R.A."/>
            <person name="Borrell J.S."/>
        </authorList>
    </citation>
    <scope>NUCLEOTIDE SEQUENCE [LARGE SCALE GENOMIC DNA]</scope>
    <source>
        <strain evidence="3">cv. Maze</strain>
        <tissue evidence="2">Seeds</tissue>
    </source>
</reference>
<proteinExistence type="predicted"/>
<evidence type="ECO:0000256" key="1">
    <source>
        <dbReference type="SAM" id="MobiDB-lite"/>
    </source>
</evidence>
<keyword evidence="3" id="KW-1185">Reference proteome</keyword>
<evidence type="ECO:0000313" key="2">
    <source>
        <dbReference type="EMBL" id="KAJ8498611.1"/>
    </source>
</evidence>
<feature type="region of interest" description="Disordered" evidence="1">
    <location>
        <begin position="12"/>
        <end position="60"/>
    </location>
</feature>
<sequence length="230" mass="24186">MRKSWNGCRVLRKGCNDGAPYGPACSGSRAPRRRPTPPPSSPSSMAVPDSSTSSTPAPNTSALPYSGRCCLRLVAIKAMLKGAPIVQISSDSDAGAIPAFKAHDIRHVSKNLSAGDVPRDLHKVARKSRTRLKRSAGSLVALVVSKPGLFLWAASHETEEEDNREDGSAFSAVTAEGSNVIQGEPDGVRLDLRLGLELESQTEGRGAEAKVRSASPADGRPVGPRLRSAA</sequence>
<organism evidence="2 3">
    <name type="scientific">Ensete ventricosum</name>
    <name type="common">Abyssinian banana</name>
    <name type="synonym">Musa ensete</name>
    <dbReference type="NCBI Taxonomy" id="4639"/>
    <lineage>
        <taxon>Eukaryota</taxon>
        <taxon>Viridiplantae</taxon>
        <taxon>Streptophyta</taxon>
        <taxon>Embryophyta</taxon>
        <taxon>Tracheophyta</taxon>
        <taxon>Spermatophyta</taxon>
        <taxon>Magnoliopsida</taxon>
        <taxon>Liliopsida</taxon>
        <taxon>Zingiberales</taxon>
        <taxon>Musaceae</taxon>
        <taxon>Ensete</taxon>
    </lineage>
</organism>
<feature type="region of interest" description="Disordered" evidence="1">
    <location>
        <begin position="157"/>
        <end position="186"/>
    </location>
</feature>
<comment type="caution">
    <text evidence="2">The sequence shown here is derived from an EMBL/GenBank/DDBJ whole genome shotgun (WGS) entry which is preliminary data.</text>
</comment>
<accession>A0AAV8RHU6</accession>
<dbReference type="AlphaFoldDB" id="A0AAV8RHU6"/>